<dbReference type="GeneID" id="115623254"/>
<dbReference type="GO" id="GO:0005737">
    <property type="term" value="C:cytoplasm"/>
    <property type="evidence" value="ECO:0007669"/>
    <property type="project" value="TreeGrafter"/>
</dbReference>
<organism evidence="3 4">
    <name type="scientific">Drosophila lebanonensis</name>
    <name type="common">Fruit fly</name>
    <name type="synonym">Scaptodrosophila lebanonensis</name>
    <dbReference type="NCBI Taxonomy" id="7225"/>
    <lineage>
        <taxon>Eukaryota</taxon>
        <taxon>Metazoa</taxon>
        <taxon>Ecdysozoa</taxon>
        <taxon>Arthropoda</taxon>
        <taxon>Hexapoda</taxon>
        <taxon>Insecta</taxon>
        <taxon>Pterygota</taxon>
        <taxon>Neoptera</taxon>
        <taxon>Endopterygota</taxon>
        <taxon>Diptera</taxon>
        <taxon>Brachycera</taxon>
        <taxon>Muscomorpha</taxon>
        <taxon>Ephydroidea</taxon>
        <taxon>Drosophilidae</taxon>
        <taxon>Scaptodrosophila</taxon>
    </lineage>
</organism>
<reference evidence="4" key="1">
    <citation type="submission" date="2025-08" db="UniProtKB">
        <authorList>
            <consortium name="RefSeq"/>
        </authorList>
    </citation>
    <scope>IDENTIFICATION</scope>
    <source>
        <strain evidence="4">11010-0011.00</strain>
        <tissue evidence="4">Whole body</tissue>
    </source>
</reference>
<evidence type="ECO:0000256" key="2">
    <source>
        <dbReference type="SAM" id="SignalP"/>
    </source>
</evidence>
<gene>
    <name evidence="4" type="primary">LOC115623254</name>
</gene>
<dbReference type="RefSeq" id="XP_030373383.1">
    <property type="nucleotide sequence ID" value="XM_030517523.1"/>
</dbReference>
<dbReference type="Proteomes" id="UP000504634">
    <property type="component" value="Unplaced"/>
</dbReference>
<dbReference type="GO" id="GO:0000302">
    <property type="term" value="P:response to reactive oxygen species"/>
    <property type="evidence" value="ECO:0007669"/>
    <property type="project" value="TreeGrafter"/>
</dbReference>
<dbReference type="InterPro" id="IPR003057">
    <property type="entry name" value="Invtbrt_color"/>
</dbReference>
<evidence type="ECO:0000313" key="4">
    <source>
        <dbReference type="RefSeq" id="XP_030373383.1"/>
    </source>
</evidence>
<dbReference type="PANTHER" id="PTHR10612">
    <property type="entry name" value="APOLIPOPROTEIN D"/>
    <property type="match status" value="1"/>
</dbReference>
<name>A0A6J2TE37_DROLE</name>
<evidence type="ECO:0000313" key="3">
    <source>
        <dbReference type="Proteomes" id="UP000504634"/>
    </source>
</evidence>
<dbReference type="Gene3D" id="2.40.128.20">
    <property type="match status" value="1"/>
</dbReference>
<dbReference type="SUPFAM" id="SSF50814">
    <property type="entry name" value="Lipocalins"/>
    <property type="match status" value="1"/>
</dbReference>
<accession>A0A6J2TE37</accession>
<keyword evidence="1" id="KW-1015">Disulfide bond</keyword>
<feature type="chain" id="PRO_5026975974" evidence="2">
    <location>
        <begin position="20"/>
        <end position="257"/>
    </location>
</feature>
<dbReference type="PANTHER" id="PTHR10612:SF34">
    <property type="entry name" value="APOLIPOPROTEIN D"/>
    <property type="match status" value="1"/>
</dbReference>
<sequence length="257" mass="29623">MHFLLLSYVLIIYASFSEAQSFGVTLRPPLIRLTTSASNAGASSDSNVCRTPAKPKNMKFDMNKYLGVWYMYARNPFAYEPLSRCVRWNYMQDQVLDYAIEATQVPPQKKYLSLTKVGITNVSNAPSFSIHNNDKLTMLEVPIVTWVLDTDYNNYAVRLSCFDVYKYVTFHSWIIETRKPIPDAKYITIANEVIKNAGMNPDHLLKIQQNNCPKPEEAVSEPTTEIVDDYTRKVYTVGNNPLFPKTTRRRFYNNWAK</sequence>
<protein>
    <submittedName>
        <fullName evidence="4">Apolipoprotein D-like</fullName>
    </submittedName>
</protein>
<evidence type="ECO:0000256" key="1">
    <source>
        <dbReference type="ARBA" id="ARBA00023157"/>
    </source>
</evidence>
<dbReference type="GO" id="GO:0006629">
    <property type="term" value="P:lipid metabolic process"/>
    <property type="evidence" value="ECO:0007669"/>
    <property type="project" value="TreeGrafter"/>
</dbReference>
<dbReference type="InterPro" id="IPR012674">
    <property type="entry name" value="Calycin"/>
</dbReference>
<dbReference type="GO" id="GO:0031409">
    <property type="term" value="F:pigment binding"/>
    <property type="evidence" value="ECO:0007669"/>
    <property type="project" value="InterPro"/>
</dbReference>
<keyword evidence="3" id="KW-1185">Reference proteome</keyword>
<dbReference type="OrthoDB" id="565904at2759"/>
<dbReference type="PRINTS" id="PR01273">
    <property type="entry name" value="INVTBRTCOLOR"/>
</dbReference>
<dbReference type="AlphaFoldDB" id="A0A6J2TE37"/>
<proteinExistence type="predicted"/>
<feature type="signal peptide" evidence="2">
    <location>
        <begin position="1"/>
        <end position="19"/>
    </location>
</feature>
<keyword evidence="2" id="KW-0732">Signal</keyword>